<evidence type="ECO:0000313" key="3">
    <source>
        <dbReference type="Proteomes" id="UP001233271"/>
    </source>
</evidence>
<sequence length="667" mass="69007">MMNANLGHQTSAYLTPAYTSDGNSIAERKVRRPPAPLTLVQSNYTDIDEVADSLATQASIVSSSSLQASQVTQTENNTTSTRLSRRTRAGAPPPSPPPSPTRASQPASNTTSQPRSQSTSDTSHTTSQTAPITNPSKSNSRKRRADEELVNERVEIGERRPPRPLPSWSRSRPRAPVIEEGEIKEGRRPKPRTKRGSPRTNHVRFDLSRIDPSNSASLAPPDDGPVKDKGKGLASDYAAAPRIGYKSARAQLQVAPFTTSATVASLDQVQGESVPASEPSTLTTFTSGITSALPVPTTFGQPAPDSAFTQPGGAGTLSSTFGSSSGFGNWASTTSAKPSGFGTPALSGGQTASGFAEFGQKTAFGGFVAATQVTSAFGPQSVFGQAKSTGFATNTSGSGWLPSPATTPTRSTLGMGSSSSGEGLGANTHSSDNSPMKGVEGVDSIPMKAFESHSVFGNSRSSSFGGQSASASAFLHGGTAGTPGKTFGHGSGSSNGFGQSSSGHGNGFGQGGSNGNGSDHPGSVSSSNTPYKVALNGMGRCPHYPIPIFDAFNGPVPAAAMIALQRWLHRITDGSNGHNNAAPIEELAQIPLVMRSHGSSVRQVLTGILRGPKTNNQTLKVLEVVSWLEPADARPLRMAIRGCLATNNAAVKGMAVKVLGDMERKGY</sequence>
<reference evidence="2" key="1">
    <citation type="journal article" date="2023" name="BMC Genomics">
        <title>Chromosome-level genome assemblies of Cutaneotrichosporon spp. (Trichosporonales, Basidiomycota) reveal imbalanced evolution between nucleotide sequences and chromosome synteny.</title>
        <authorList>
            <person name="Kobayashi Y."/>
            <person name="Kayamori A."/>
            <person name="Aoki K."/>
            <person name="Shiwa Y."/>
            <person name="Matsutani M."/>
            <person name="Fujita N."/>
            <person name="Sugita T."/>
            <person name="Iwasaki W."/>
            <person name="Tanaka N."/>
            <person name="Takashima M."/>
        </authorList>
    </citation>
    <scope>NUCLEOTIDE SEQUENCE</scope>
    <source>
        <strain evidence="2">HIS019</strain>
    </source>
</reference>
<accession>A0AA48L8D5</accession>
<dbReference type="AlphaFoldDB" id="A0AA48L8D5"/>
<keyword evidence="3" id="KW-1185">Reference proteome</keyword>
<feature type="compositionally biased region" description="Low complexity" evidence="1">
    <location>
        <begin position="166"/>
        <end position="176"/>
    </location>
</feature>
<feature type="region of interest" description="Disordered" evidence="1">
    <location>
        <begin position="62"/>
        <end position="233"/>
    </location>
</feature>
<dbReference type="KEGG" id="ccac:CcaHIS019_0602930"/>
<feature type="compositionally biased region" description="Low complexity" evidence="1">
    <location>
        <begin position="116"/>
        <end position="129"/>
    </location>
</feature>
<evidence type="ECO:0000313" key="2">
    <source>
        <dbReference type="EMBL" id="BEI93834.1"/>
    </source>
</evidence>
<protein>
    <submittedName>
        <fullName evidence="2">Uncharacterized protein</fullName>
    </submittedName>
</protein>
<feature type="compositionally biased region" description="Low complexity" evidence="1">
    <location>
        <begin position="411"/>
        <end position="421"/>
    </location>
</feature>
<feature type="compositionally biased region" description="Polar residues" evidence="1">
    <location>
        <begin position="393"/>
        <end position="410"/>
    </location>
</feature>
<dbReference type="RefSeq" id="XP_060459099.1">
    <property type="nucleotide sequence ID" value="XM_060602735.1"/>
</dbReference>
<dbReference type="GeneID" id="85497704"/>
<dbReference type="EMBL" id="AP028217">
    <property type="protein sequence ID" value="BEI93834.1"/>
    <property type="molecule type" value="Genomic_DNA"/>
</dbReference>
<feature type="compositionally biased region" description="Basic and acidic residues" evidence="1">
    <location>
        <begin position="144"/>
        <end position="161"/>
    </location>
</feature>
<feature type="compositionally biased region" description="Pro residues" evidence="1">
    <location>
        <begin position="91"/>
        <end position="100"/>
    </location>
</feature>
<feature type="compositionally biased region" description="Low complexity" evidence="1">
    <location>
        <begin position="62"/>
        <end position="82"/>
    </location>
</feature>
<name>A0AA48L8D5_9TREE</name>
<organism evidence="2 3">
    <name type="scientific">Cutaneotrichosporon cavernicola</name>
    <dbReference type="NCBI Taxonomy" id="279322"/>
    <lineage>
        <taxon>Eukaryota</taxon>
        <taxon>Fungi</taxon>
        <taxon>Dikarya</taxon>
        <taxon>Basidiomycota</taxon>
        <taxon>Agaricomycotina</taxon>
        <taxon>Tremellomycetes</taxon>
        <taxon>Trichosporonales</taxon>
        <taxon>Trichosporonaceae</taxon>
        <taxon>Cutaneotrichosporon</taxon>
    </lineage>
</organism>
<gene>
    <name evidence="2" type="ORF">CcaverHIS019_0602930</name>
</gene>
<feature type="region of interest" description="Disordered" evidence="1">
    <location>
        <begin position="475"/>
        <end position="529"/>
    </location>
</feature>
<feature type="compositionally biased region" description="Gly residues" evidence="1">
    <location>
        <begin position="504"/>
        <end position="515"/>
    </location>
</feature>
<evidence type="ECO:0000256" key="1">
    <source>
        <dbReference type="SAM" id="MobiDB-lite"/>
    </source>
</evidence>
<proteinExistence type="predicted"/>
<dbReference type="Proteomes" id="UP001233271">
    <property type="component" value="Chromosome 6"/>
</dbReference>
<feature type="region of interest" description="Disordered" evidence="1">
    <location>
        <begin position="393"/>
        <end position="441"/>
    </location>
</feature>